<name>A0A8B6DC26_MYTGA</name>
<dbReference type="Proteomes" id="UP000596742">
    <property type="component" value="Unassembled WGS sequence"/>
</dbReference>
<feature type="signal peptide" evidence="1">
    <location>
        <begin position="1"/>
        <end position="26"/>
    </location>
</feature>
<reference evidence="2" key="1">
    <citation type="submission" date="2018-11" db="EMBL/GenBank/DDBJ databases">
        <authorList>
            <person name="Alioto T."/>
            <person name="Alioto T."/>
        </authorList>
    </citation>
    <scope>NUCLEOTIDE SEQUENCE</scope>
</reference>
<keyword evidence="3" id="KW-1185">Reference proteome</keyword>
<evidence type="ECO:0000313" key="3">
    <source>
        <dbReference type="Proteomes" id="UP000596742"/>
    </source>
</evidence>
<evidence type="ECO:0000256" key="1">
    <source>
        <dbReference type="SAM" id="SignalP"/>
    </source>
</evidence>
<keyword evidence="1" id="KW-0732">Signal</keyword>
<protein>
    <submittedName>
        <fullName evidence="2">Uncharacterized protein</fullName>
    </submittedName>
</protein>
<accession>A0A8B6DC26</accession>
<sequence length="82" mass="8303">MSDSNSGLKTFFTVITSPIWVPVAAAAGVVAAPFTAVSDSADEKNAAKAVGSYPGNLVGNVVTNPFKAIGEVGKMMSGNDKK</sequence>
<dbReference type="AlphaFoldDB" id="A0A8B6DC26"/>
<gene>
    <name evidence="2" type="ORF">MGAL_10B042008</name>
</gene>
<dbReference type="EMBL" id="UYJE01003167">
    <property type="protein sequence ID" value="VDI17100.1"/>
    <property type="molecule type" value="Genomic_DNA"/>
</dbReference>
<evidence type="ECO:0000313" key="2">
    <source>
        <dbReference type="EMBL" id="VDI17100.1"/>
    </source>
</evidence>
<comment type="caution">
    <text evidence="2">The sequence shown here is derived from an EMBL/GenBank/DDBJ whole genome shotgun (WGS) entry which is preliminary data.</text>
</comment>
<feature type="chain" id="PRO_5033052291" evidence="1">
    <location>
        <begin position="27"/>
        <end position="82"/>
    </location>
</feature>
<proteinExistence type="predicted"/>
<organism evidence="2 3">
    <name type="scientific">Mytilus galloprovincialis</name>
    <name type="common">Mediterranean mussel</name>
    <dbReference type="NCBI Taxonomy" id="29158"/>
    <lineage>
        <taxon>Eukaryota</taxon>
        <taxon>Metazoa</taxon>
        <taxon>Spiralia</taxon>
        <taxon>Lophotrochozoa</taxon>
        <taxon>Mollusca</taxon>
        <taxon>Bivalvia</taxon>
        <taxon>Autobranchia</taxon>
        <taxon>Pteriomorphia</taxon>
        <taxon>Mytilida</taxon>
        <taxon>Mytiloidea</taxon>
        <taxon>Mytilidae</taxon>
        <taxon>Mytilinae</taxon>
        <taxon>Mytilus</taxon>
    </lineage>
</organism>